<keyword evidence="3" id="KW-0228">DNA excision</keyword>
<keyword evidence="5" id="KW-0234">DNA repair</keyword>
<dbReference type="Gene3D" id="3.40.1440.10">
    <property type="entry name" value="GIY-YIG endonuclease"/>
    <property type="match status" value="1"/>
</dbReference>
<dbReference type="InterPro" id="IPR038476">
    <property type="entry name" value="UvrC_RNase_H_dom_sf"/>
</dbReference>
<dbReference type="SUPFAM" id="SSF47781">
    <property type="entry name" value="RuvA domain 2-like"/>
    <property type="match status" value="1"/>
</dbReference>
<evidence type="ECO:0000256" key="4">
    <source>
        <dbReference type="ARBA" id="ARBA00022881"/>
    </source>
</evidence>
<evidence type="ECO:0000256" key="2">
    <source>
        <dbReference type="ARBA" id="ARBA00022763"/>
    </source>
</evidence>
<dbReference type="Pfam" id="PF01541">
    <property type="entry name" value="GIY-YIG"/>
    <property type="match status" value="1"/>
</dbReference>
<keyword evidence="2" id="KW-0227">DNA damage</keyword>
<dbReference type="PROSITE" id="PS50151">
    <property type="entry name" value="UVR"/>
    <property type="match status" value="1"/>
</dbReference>
<dbReference type="InterPro" id="IPR036876">
    <property type="entry name" value="UVR_dom_sf"/>
</dbReference>
<dbReference type="InterPro" id="IPR001162">
    <property type="entry name" value="UvrC_RNase_H_dom"/>
</dbReference>
<sequence>MPVDSSKLHLPKGPGVYLFKTADGRVLYVGKATVLKERVRSYFAKNPDREMIPTLVTEADFIDCILTPNPREALTLERELIRRHKPRFNSLMTDDKSYPFIALTDEDAPRILYTRHPPANATLWGPFPDAGAAKRVIQLLRRQFGIRDCPTLLPQGCLAMHIGLCAAPCIDATGYDSRVDAARRVMDGEADELLTTLQTEMDVASEKMQYEQAATARDLIGAVQRTLSQKVVSSRFYQDVDAVGFASRGDLGAVVILHAKQGVVTGQVHYPLLHRGDVAESVALILHEHYQSRRPPRRILTPAPLGDHLEQWLGERRSGAIEVRVPIRGELATLRGLADQNAEMQAQRALEKRAAGNLEQRAADDCAELLEVERVDHLVCFDMAQLQGAEKVGACVTMRGGRPDKKAYRTYKVKQEVFDDLKMMREVVERWLKRQEEWPDLLLLDGGETHLTTIHDLLEEHGLADRIPLAALSKKEETLHRLGQPNIVLDRQGRLLVFARDEAHRFVNTFHRKRRGKSALRDPLEEVDGLGAKKLQALLRHFGGRKGIDHASEVDLRQAPGIGRALARRIHDHLHR</sequence>
<accession>A0A075GKP5</accession>
<dbReference type="GO" id="GO:0009380">
    <property type="term" value="C:excinuclease repair complex"/>
    <property type="evidence" value="ECO:0007669"/>
    <property type="project" value="InterPro"/>
</dbReference>
<dbReference type="SUPFAM" id="SSF82771">
    <property type="entry name" value="GIY-YIG endonuclease"/>
    <property type="match status" value="1"/>
</dbReference>
<feature type="domain" description="UVR" evidence="6">
    <location>
        <begin position="191"/>
        <end position="226"/>
    </location>
</feature>
<organism evidence="9">
    <name type="scientific">uncultured marine group II/III euryarchaeote KM3_155_G07</name>
    <dbReference type="NCBI Taxonomy" id="1457898"/>
    <lineage>
        <taxon>Archaea</taxon>
        <taxon>Methanobacteriati</taxon>
        <taxon>Methanobacteriota</taxon>
        <taxon>environmental samples</taxon>
    </lineage>
</organism>
<dbReference type="PROSITE" id="PS50165">
    <property type="entry name" value="UVRC"/>
    <property type="match status" value="1"/>
</dbReference>
<dbReference type="PROSITE" id="PS50164">
    <property type="entry name" value="GIY_YIG"/>
    <property type="match status" value="1"/>
</dbReference>
<dbReference type="Pfam" id="PF08459">
    <property type="entry name" value="UvrC_RNaseH_dom"/>
    <property type="match status" value="1"/>
</dbReference>
<evidence type="ECO:0000313" key="9">
    <source>
        <dbReference type="EMBL" id="AIF02238.1"/>
    </source>
</evidence>
<dbReference type="InterPro" id="IPR010994">
    <property type="entry name" value="RuvA_2-like"/>
</dbReference>
<evidence type="ECO:0000259" key="6">
    <source>
        <dbReference type="PROSITE" id="PS50151"/>
    </source>
</evidence>
<dbReference type="Pfam" id="PF22920">
    <property type="entry name" value="UvrC_RNaseH"/>
    <property type="match status" value="1"/>
</dbReference>
<feature type="domain" description="GIY-YIG" evidence="7">
    <location>
        <begin position="12"/>
        <end position="90"/>
    </location>
</feature>
<dbReference type="GO" id="GO:0009381">
    <property type="term" value="F:excinuclease ABC activity"/>
    <property type="evidence" value="ECO:0007669"/>
    <property type="project" value="InterPro"/>
</dbReference>
<dbReference type="Gene3D" id="3.30.420.340">
    <property type="entry name" value="UvrC, RNAse H endonuclease domain"/>
    <property type="match status" value="1"/>
</dbReference>
<dbReference type="InterPro" id="IPR035901">
    <property type="entry name" value="GIY-YIG_endonuc_sf"/>
</dbReference>
<dbReference type="Pfam" id="PF02151">
    <property type="entry name" value="UVR"/>
    <property type="match status" value="1"/>
</dbReference>
<dbReference type="PANTHER" id="PTHR30562">
    <property type="entry name" value="UVRC/OXIDOREDUCTASE"/>
    <property type="match status" value="1"/>
</dbReference>
<dbReference type="InterPro" id="IPR050066">
    <property type="entry name" value="UvrABC_protein_C"/>
</dbReference>
<dbReference type="PANTHER" id="PTHR30562:SF1">
    <property type="entry name" value="UVRABC SYSTEM PROTEIN C"/>
    <property type="match status" value="1"/>
</dbReference>
<dbReference type="SUPFAM" id="SSF46600">
    <property type="entry name" value="C-terminal UvrC-binding domain of UvrB"/>
    <property type="match status" value="1"/>
</dbReference>
<dbReference type="GO" id="GO:0006289">
    <property type="term" value="P:nucleotide-excision repair"/>
    <property type="evidence" value="ECO:0007669"/>
    <property type="project" value="InterPro"/>
</dbReference>
<dbReference type="SMART" id="SM00278">
    <property type="entry name" value="HhH1"/>
    <property type="match status" value="2"/>
</dbReference>
<dbReference type="EMBL" id="KF900644">
    <property type="protein sequence ID" value="AIF02238.1"/>
    <property type="molecule type" value="Genomic_DNA"/>
</dbReference>
<dbReference type="FunFam" id="3.40.1440.10:FF:000001">
    <property type="entry name" value="UvrABC system protein C"/>
    <property type="match status" value="1"/>
</dbReference>
<keyword evidence="4" id="KW-0267">Excision nuclease</keyword>
<dbReference type="InterPro" id="IPR004791">
    <property type="entry name" value="UvrC"/>
</dbReference>
<proteinExistence type="predicted"/>
<dbReference type="InterPro" id="IPR000305">
    <property type="entry name" value="GIY-YIG_endonuc"/>
</dbReference>
<evidence type="ECO:0000259" key="7">
    <source>
        <dbReference type="PROSITE" id="PS50164"/>
    </source>
</evidence>
<dbReference type="GO" id="GO:0003677">
    <property type="term" value="F:DNA binding"/>
    <property type="evidence" value="ECO:0007669"/>
    <property type="project" value="InterPro"/>
</dbReference>
<name>A0A075GKP5_9EURY</name>
<dbReference type="InterPro" id="IPR047296">
    <property type="entry name" value="GIY-YIG_UvrC_Cho"/>
</dbReference>
<dbReference type="InterPro" id="IPR001943">
    <property type="entry name" value="UVR_dom"/>
</dbReference>
<dbReference type="SMART" id="SM00465">
    <property type="entry name" value="GIYc"/>
    <property type="match status" value="1"/>
</dbReference>
<keyword evidence="1" id="KW-0963">Cytoplasm</keyword>
<evidence type="ECO:0000259" key="8">
    <source>
        <dbReference type="PROSITE" id="PS50165"/>
    </source>
</evidence>
<dbReference type="NCBIfam" id="TIGR00194">
    <property type="entry name" value="uvrC"/>
    <property type="match status" value="1"/>
</dbReference>
<gene>
    <name evidence="9" type="primary">uvrC</name>
</gene>
<dbReference type="Gene3D" id="1.10.150.20">
    <property type="entry name" value="5' to 3' exonuclease, C-terminal subdomain"/>
    <property type="match status" value="1"/>
</dbReference>
<dbReference type="CDD" id="cd10434">
    <property type="entry name" value="GIY-YIG_UvrC_Cho"/>
    <property type="match status" value="1"/>
</dbReference>
<evidence type="ECO:0000256" key="1">
    <source>
        <dbReference type="ARBA" id="ARBA00022490"/>
    </source>
</evidence>
<reference evidence="9" key="1">
    <citation type="journal article" date="2014" name="Genome Biol. Evol.">
        <title>Pangenome evidence for extensive interdomain horizontal transfer affecting lineage core and shell genes in uncultured planktonic thaumarchaeota and euryarchaeota.</title>
        <authorList>
            <person name="Deschamps P."/>
            <person name="Zivanovic Y."/>
            <person name="Moreira D."/>
            <person name="Rodriguez-Valera F."/>
            <person name="Lopez-Garcia P."/>
        </authorList>
    </citation>
    <scope>NUCLEOTIDE SEQUENCE</scope>
</reference>
<dbReference type="AlphaFoldDB" id="A0A075GKP5"/>
<dbReference type="InterPro" id="IPR003583">
    <property type="entry name" value="Hlx-hairpin-Hlx_DNA-bd_motif"/>
</dbReference>
<evidence type="ECO:0000256" key="5">
    <source>
        <dbReference type="ARBA" id="ARBA00023204"/>
    </source>
</evidence>
<evidence type="ECO:0000256" key="3">
    <source>
        <dbReference type="ARBA" id="ARBA00022769"/>
    </source>
</evidence>
<feature type="domain" description="UvrC family homology region profile" evidence="8">
    <location>
        <begin position="243"/>
        <end position="458"/>
    </location>
</feature>
<protein>
    <submittedName>
        <fullName evidence="9">Excinuclease ABC subunit C (UvrC)</fullName>
    </submittedName>
</protein>